<sequence>MRLQIKNIVLGICSLLAISATTHAAEVTGPQGNDRALTVSDFMPHKAITKDFNETWSYQFVFDNGTRAFVNYSLLNVPGSGRKIGCDLSFWNFKGKTYSVGRQYPPERLVASKEKSTITIKTDEYILQNKPGKGHRVLYSADKGGKFLLDVTFESAVQGMVPGNGTWTFGKEKFAQYIHIPYGRVTGKIAYNEDTLMVKGYAYMDQTWQTTQATEIAARTINFSTSDKSPMHAGRITLTTDGQLMGYALYNGPQGLKVAIPTKVKEGGSDYNGKKFPKTTLSFEWKNGVPAMVFPVNKVLQKASLLDKIDGWFAKKAMKIAAGGEVLFYRGRSKNGLGKNIDWAITGVKD</sequence>
<dbReference type="Proteomes" id="UP000001497">
    <property type="component" value="Chromosome"/>
</dbReference>
<proteinExistence type="predicted"/>
<name>C9RK95_FIBSS</name>
<reference evidence="2 5" key="1">
    <citation type="submission" date="2009-10" db="EMBL/GenBank/DDBJ databases">
        <title>Complete sequence of Fibrobacter succinogenes subsp. succinogenes S85.</title>
        <authorList>
            <consortium name="US DOE Joint Genome Institute"/>
            <person name="Lucas S."/>
            <person name="Copeland A."/>
            <person name="Lapidus A."/>
            <person name="Glavina del Rio T."/>
            <person name="Tice H."/>
            <person name="Bruce D."/>
            <person name="Goodwin L."/>
            <person name="Pitluck S."/>
            <person name="Chertkov O."/>
            <person name="Detter J.C."/>
            <person name="Han C."/>
            <person name="Tapia R."/>
            <person name="Larimer F."/>
            <person name="Land M."/>
            <person name="Hauser L."/>
            <person name="Kyrpides N."/>
            <person name="Mikhailova N."/>
            <person name="Weimer P.J."/>
            <person name="Stevenson D.M."/>
            <person name="Boyum J."/>
            <person name="Brumm P.I."/>
            <person name="Mead D."/>
        </authorList>
    </citation>
    <scope>NUCLEOTIDE SEQUENCE [LARGE SCALE GENOMIC DNA]</scope>
    <source>
        <strain evidence="5">ATCC 19169 / S85</strain>
        <strain evidence="2">S85</strain>
    </source>
</reference>
<dbReference type="SUPFAM" id="SSF159245">
    <property type="entry name" value="AttH-like"/>
    <property type="match status" value="1"/>
</dbReference>
<dbReference type="RefSeq" id="WP_014546882.1">
    <property type="nucleotide sequence ID" value="NC_013410.1"/>
</dbReference>
<reference evidence="4" key="2">
    <citation type="submission" date="2010-08" db="EMBL/GenBank/DDBJ databases">
        <title>Complete sequence of Fibrobacter succinogenes subsp. succinogenes S85.</title>
        <authorList>
            <person name="Durkin A.S."/>
            <person name="Nelson K.E."/>
            <person name="Morrison M."/>
            <person name="Forsberg C.W."/>
            <person name="Wilson D.B."/>
            <person name="Russell J.B."/>
            <person name="Cann I.K.O."/>
            <person name="Mackie R.I."/>
            <person name="White B.A."/>
        </authorList>
    </citation>
    <scope>NUCLEOTIDE SEQUENCE [LARGE SCALE GENOMIC DNA]</scope>
    <source>
        <strain evidence="4">ATCC 19169 / S85</strain>
    </source>
</reference>
<feature type="chain" id="PRO_5003000190" evidence="1">
    <location>
        <begin position="25"/>
        <end position="350"/>
    </location>
</feature>
<dbReference type="OrthoDB" id="9802926at2"/>
<gene>
    <name evidence="2" type="ordered locus">Fisuc_2242</name>
    <name evidence="3" type="ordered locus">FSU_2784</name>
</gene>
<evidence type="ECO:0000313" key="4">
    <source>
        <dbReference type="Proteomes" id="UP000000517"/>
    </source>
</evidence>
<feature type="signal peptide" evidence="1">
    <location>
        <begin position="1"/>
        <end position="24"/>
    </location>
</feature>
<keyword evidence="1" id="KW-0732">Signal</keyword>
<accession>C9RK95</accession>
<evidence type="ECO:0000313" key="2">
    <source>
        <dbReference type="EMBL" id="ACX75828.1"/>
    </source>
</evidence>
<dbReference type="KEGG" id="fsc:FSU_2784"/>
<dbReference type="KEGG" id="fsu:Fisuc_2242"/>
<dbReference type="STRING" id="59374.FSU_2784"/>
<dbReference type="EMBL" id="CP001792">
    <property type="protein sequence ID" value="ACX75828.1"/>
    <property type="molecule type" value="Genomic_DNA"/>
</dbReference>
<evidence type="ECO:0000313" key="5">
    <source>
        <dbReference type="Proteomes" id="UP000001497"/>
    </source>
</evidence>
<dbReference type="AlphaFoldDB" id="C9RK95"/>
<dbReference type="eggNOG" id="ENOG50349A7">
    <property type="taxonomic scope" value="Bacteria"/>
</dbReference>
<reference evidence="3" key="3">
    <citation type="submission" date="2010-08" db="EMBL/GenBank/DDBJ databases">
        <authorList>
            <person name="Durkin A.S."/>
            <person name="Nelson K.E."/>
            <person name="Morrison M."/>
            <person name="Forsberg C.W."/>
            <person name="Wilson D.B."/>
            <person name="Russell J.B."/>
            <person name="Cann I.K.O."/>
            <person name="Mackie R.I."/>
            <person name="White B.A."/>
        </authorList>
    </citation>
    <scope>NUCLEOTIDE SEQUENCE</scope>
    <source>
        <strain evidence="3">S85</strain>
    </source>
</reference>
<dbReference type="Proteomes" id="UP000000517">
    <property type="component" value="Chromosome"/>
</dbReference>
<organism evidence="3 4">
    <name type="scientific">Fibrobacter succinogenes (strain ATCC 19169 / S85)</name>
    <dbReference type="NCBI Taxonomy" id="59374"/>
    <lineage>
        <taxon>Bacteria</taxon>
        <taxon>Pseudomonadati</taxon>
        <taxon>Fibrobacterota</taxon>
        <taxon>Fibrobacteria</taxon>
        <taxon>Fibrobacterales</taxon>
        <taxon>Fibrobacteraceae</taxon>
        <taxon>Fibrobacter</taxon>
    </lineage>
</organism>
<protein>
    <submittedName>
        <fullName evidence="3">Uncharacterized protein</fullName>
    </submittedName>
</protein>
<dbReference type="InterPro" id="IPR023374">
    <property type="entry name" value="AttH-like_dom_sf"/>
</dbReference>
<dbReference type="Gene3D" id="2.40.370.10">
    <property type="entry name" value="AttH-like domain"/>
    <property type="match status" value="1"/>
</dbReference>
<dbReference type="EMBL" id="CP002158">
    <property type="protein sequence ID" value="ADL27134.1"/>
    <property type="molecule type" value="Genomic_DNA"/>
</dbReference>
<dbReference type="HOGENOM" id="CLU_791672_0_0_0"/>
<keyword evidence="5" id="KW-1185">Reference proteome</keyword>
<evidence type="ECO:0000313" key="3">
    <source>
        <dbReference type="EMBL" id="ADL27134.1"/>
    </source>
</evidence>
<evidence type="ECO:0000256" key="1">
    <source>
        <dbReference type="SAM" id="SignalP"/>
    </source>
</evidence>